<proteinExistence type="inferred from homology"/>
<organism evidence="7">
    <name type="scientific">candidate division TA06 bacterium ADurb.Bin417</name>
    <dbReference type="NCBI Taxonomy" id="1852828"/>
    <lineage>
        <taxon>Bacteria</taxon>
        <taxon>Bacteria division TA06</taxon>
    </lineage>
</organism>
<dbReference type="Gene3D" id="1.20.1440.20">
    <property type="entry name" value="LemA-like domain"/>
    <property type="match status" value="1"/>
</dbReference>
<dbReference type="EMBL" id="MWAK01000062">
    <property type="protein sequence ID" value="OPZ92864.1"/>
    <property type="molecule type" value="Genomic_DNA"/>
</dbReference>
<gene>
    <name evidence="7" type="ORF">BWY73_00597</name>
</gene>
<evidence type="ECO:0000313" key="7">
    <source>
        <dbReference type="EMBL" id="OPZ92864.1"/>
    </source>
</evidence>
<comment type="caution">
    <text evidence="7">The sequence shown here is derived from an EMBL/GenBank/DDBJ whole genome shotgun (WGS) entry which is preliminary data.</text>
</comment>
<evidence type="ECO:0000256" key="3">
    <source>
        <dbReference type="ARBA" id="ARBA00022692"/>
    </source>
</evidence>
<dbReference type="PANTHER" id="PTHR34478">
    <property type="entry name" value="PROTEIN LEMA"/>
    <property type="match status" value="1"/>
</dbReference>
<keyword evidence="4 6" id="KW-1133">Transmembrane helix</keyword>
<comment type="subcellular location">
    <subcellularLocation>
        <location evidence="1">Membrane</location>
        <topology evidence="1">Single-pass membrane protein</topology>
    </subcellularLocation>
</comment>
<evidence type="ECO:0000256" key="4">
    <source>
        <dbReference type="ARBA" id="ARBA00022989"/>
    </source>
</evidence>
<accession>A0A1V5MHZ3</accession>
<dbReference type="InterPro" id="IPR007156">
    <property type="entry name" value="MamQ_LemA"/>
</dbReference>
<dbReference type="Pfam" id="PF04011">
    <property type="entry name" value="LemA"/>
    <property type="match status" value="1"/>
</dbReference>
<comment type="similarity">
    <text evidence="2">Belongs to the LemA family.</text>
</comment>
<name>A0A1V5MHZ3_UNCT6</name>
<sequence length="185" mass="21206">MSVIWWVMGALLLIVLLAGWIGLYNMFILLKNNVARAWSNIDVLLKQRYDELPKLVEVCRSYMEYEKETLERVIRLRSVIGGASGLEERLKAEGELAGALKTLFAVSENYPQLKANENFEQLRQRISGLENEIADRREFYNESANLYNIKIAQIPDVLVARMMGCKPIPLFETAPEQRESSPLNI</sequence>
<dbReference type="Proteomes" id="UP000485484">
    <property type="component" value="Unassembled WGS sequence"/>
</dbReference>
<evidence type="ECO:0000256" key="1">
    <source>
        <dbReference type="ARBA" id="ARBA00004167"/>
    </source>
</evidence>
<dbReference type="AlphaFoldDB" id="A0A1V5MHZ3"/>
<reference evidence="7" key="1">
    <citation type="submission" date="2017-02" db="EMBL/GenBank/DDBJ databases">
        <title>Delving into the versatile metabolic prowess of the omnipresent phylum Bacteroidetes.</title>
        <authorList>
            <person name="Nobu M.K."/>
            <person name="Mei R."/>
            <person name="Narihiro T."/>
            <person name="Kuroda K."/>
            <person name="Liu W.-T."/>
        </authorList>
    </citation>
    <scope>NUCLEOTIDE SEQUENCE</scope>
    <source>
        <strain evidence="7">ADurb.Bin417</strain>
    </source>
</reference>
<keyword evidence="3 6" id="KW-0812">Transmembrane</keyword>
<dbReference type="SUPFAM" id="SSF140478">
    <property type="entry name" value="LemA-like"/>
    <property type="match status" value="1"/>
</dbReference>
<feature type="transmembrane region" description="Helical" evidence="6">
    <location>
        <begin position="6"/>
        <end position="30"/>
    </location>
</feature>
<protein>
    <submittedName>
        <fullName evidence="7">LemA family protein</fullName>
    </submittedName>
</protein>
<evidence type="ECO:0000256" key="6">
    <source>
        <dbReference type="SAM" id="Phobius"/>
    </source>
</evidence>
<keyword evidence="5 6" id="KW-0472">Membrane</keyword>
<dbReference type="InterPro" id="IPR023353">
    <property type="entry name" value="LemA-like_dom_sf"/>
</dbReference>
<evidence type="ECO:0000256" key="2">
    <source>
        <dbReference type="ARBA" id="ARBA00008854"/>
    </source>
</evidence>
<dbReference type="PANTHER" id="PTHR34478:SF1">
    <property type="entry name" value="PROTEIN LEMA"/>
    <property type="match status" value="1"/>
</dbReference>
<dbReference type="GO" id="GO:0016020">
    <property type="term" value="C:membrane"/>
    <property type="evidence" value="ECO:0007669"/>
    <property type="project" value="UniProtKB-SubCell"/>
</dbReference>
<evidence type="ECO:0000256" key="5">
    <source>
        <dbReference type="ARBA" id="ARBA00023136"/>
    </source>
</evidence>